<accession>A0AA39WSV7</accession>
<evidence type="ECO:0000313" key="2">
    <source>
        <dbReference type="Proteomes" id="UP001175000"/>
    </source>
</evidence>
<gene>
    <name evidence="1" type="ORF">B0T14DRAFT_522509</name>
</gene>
<sequence length="211" mass="23037">MSQDLPPENYERREKEILFLRHKIQRAIIPKGGGEIKAGDVKCVSDYLGCLEGFGPVEATILRTSKIYKVMKYIAQKVQPDSIPGEAEFQLIPRSRALWSLYLHVLAEDADRTGIAAALGKKLVINDDDGTEAVGADTAIPALQPVAPPAIIPHPGSLWTWVSTHRDDTVYGPNRPMTRHPGLDDGSCAPPPECASPPDIGEEMDISTYLV</sequence>
<dbReference type="AlphaFoldDB" id="A0AA39WSV7"/>
<dbReference type="EMBL" id="JAULSU010000004">
    <property type="protein sequence ID" value="KAK0620972.1"/>
    <property type="molecule type" value="Genomic_DNA"/>
</dbReference>
<dbReference type="Proteomes" id="UP001175000">
    <property type="component" value="Unassembled WGS sequence"/>
</dbReference>
<protein>
    <submittedName>
        <fullName evidence="1">Uncharacterized protein</fullName>
    </submittedName>
</protein>
<comment type="caution">
    <text evidence="1">The sequence shown here is derived from an EMBL/GenBank/DDBJ whole genome shotgun (WGS) entry which is preliminary data.</text>
</comment>
<proteinExistence type="predicted"/>
<organism evidence="1 2">
    <name type="scientific">Immersiella caudata</name>
    <dbReference type="NCBI Taxonomy" id="314043"/>
    <lineage>
        <taxon>Eukaryota</taxon>
        <taxon>Fungi</taxon>
        <taxon>Dikarya</taxon>
        <taxon>Ascomycota</taxon>
        <taxon>Pezizomycotina</taxon>
        <taxon>Sordariomycetes</taxon>
        <taxon>Sordariomycetidae</taxon>
        <taxon>Sordariales</taxon>
        <taxon>Lasiosphaeriaceae</taxon>
        <taxon>Immersiella</taxon>
    </lineage>
</organism>
<keyword evidence="2" id="KW-1185">Reference proteome</keyword>
<reference evidence="1" key="1">
    <citation type="submission" date="2023-06" db="EMBL/GenBank/DDBJ databases">
        <title>Genome-scale phylogeny and comparative genomics of the fungal order Sordariales.</title>
        <authorList>
            <consortium name="Lawrence Berkeley National Laboratory"/>
            <person name="Hensen N."/>
            <person name="Bonometti L."/>
            <person name="Westerberg I."/>
            <person name="Brannstrom I.O."/>
            <person name="Guillou S."/>
            <person name="Cros-Aarteil S."/>
            <person name="Calhoun S."/>
            <person name="Haridas S."/>
            <person name="Kuo A."/>
            <person name="Mondo S."/>
            <person name="Pangilinan J."/>
            <person name="Riley R."/>
            <person name="Labutti K."/>
            <person name="Andreopoulos B."/>
            <person name="Lipzen A."/>
            <person name="Chen C."/>
            <person name="Yanf M."/>
            <person name="Daum C."/>
            <person name="Ng V."/>
            <person name="Clum A."/>
            <person name="Steindorff A."/>
            <person name="Ohm R."/>
            <person name="Martin F."/>
            <person name="Silar P."/>
            <person name="Natvig D."/>
            <person name="Lalanne C."/>
            <person name="Gautier V."/>
            <person name="Ament-Velasquez S.L."/>
            <person name="Kruys A."/>
            <person name="Hutchinson M.I."/>
            <person name="Powell A.J."/>
            <person name="Barry K."/>
            <person name="Miller A.N."/>
            <person name="Grigoriev I.V."/>
            <person name="Debuchy R."/>
            <person name="Gladieux P."/>
            <person name="Thoren M.H."/>
            <person name="Johannesson H."/>
        </authorList>
    </citation>
    <scope>NUCLEOTIDE SEQUENCE</scope>
    <source>
        <strain evidence="1">CBS 606.72</strain>
    </source>
</reference>
<name>A0AA39WSV7_9PEZI</name>
<evidence type="ECO:0000313" key="1">
    <source>
        <dbReference type="EMBL" id="KAK0620972.1"/>
    </source>
</evidence>